<dbReference type="Pfam" id="PF02195">
    <property type="entry name" value="ParB_N"/>
    <property type="match status" value="1"/>
</dbReference>
<feature type="compositionally biased region" description="Low complexity" evidence="1">
    <location>
        <begin position="279"/>
        <end position="290"/>
    </location>
</feature>
<dbReference type="InterPro" id="IPR036086">
    <property type="entry name" value="ParB/Sulfiredoxin_sf"/>
</dbReference>
<dbReference type="PANTHER" id="PTHR33375">
    <property type="entry name" value="CHROMOSOME-PARTITIONING PROTEIN PARB-RELATED"/>
    <property type="match status" value="1"/>
</dbReference>
<evidence type="ECO:0000256" key="1">
    <source>
        <dbReference type="SAM" id="MobiDB-lite"/>
    </source>
</evidence>
<dbReference type="RefSeq" id="WP_159068173.1">
    <property type="nucleotide sequence ID" value="NZ_JACOPL010000012.1"/>
</dbReference>
<dbReference type="SUPFAM" id="SSF109709">
    <property type="entry name" value="KorB DNA-binding domain-like"/>
    <property type="match status" value="1"/>
</dbReference>
<dbReference type="AlphaFoldDB" id="A0A923LYH0"/>
<dbReference type="InterPro" id="IPR050336">
    <property type="entry name" value="Chromosome_partition/occlusion"/>
</dbReference>
<dbReference type="InterPro" id="IPR003115">
    <property type="entry name" value="ParB_N"/>
</dbReference>
<evidence type="ECO:0000313" key="3">
    <source>
        <dbReference type="EMBL" id="MBC5726244.1"/>
    </source>
</evidence>
<dbReference type="SMART" id="SM00470">
    <property type="entry name" value="ParB"/>
    <property type="match status" value="1"/>
</dbReference>
<name>A0A923LYH0_9FIRM</name>
<dbReference type="EMBL" id="JACOPL010000012">
    <property type="protein sequence ID" value="MBC5726244.1"/>
    <property type="molecule type" value="Genomic_DNA"/>
</dbReference>
<dbReference type="GO" id="GO:0007059">
    <property type="term" value="P:chromosome segregation"/>
    <property type="evidence" value="ECO:0007669"/>
    <property type="project" value="TreeGrafter"/>
</dbReference>
<sequence>MGFAITDMLMQSSLSSAPAKDQPIRRISYYDLVPSEDNFYSMQELEELQTAIELAGHILSNLIVTPLPDGKYKILSGHRRHAAVGRLLAAGKDEYEFLPCAVEELTDEDRDVREQVLLITANSQREKTAWDKLEEVRQMRDIARRTKQERGIAGRVRDLVAQSLHISSSRIAKYDSILNNLIPSLMEEIKANRLSISTAYDLSGLPADRQQASYDFYLNHGKLPSESAPSGVFQSNTQPSAPASSEPAPSDVFHPNTQPSAPASSEPAPSDVFHPNTQPSAPASSEPAPSDVFHPNTQQTPQQIFHANAPYKPLTQAEIDKMHFDRVWIDYGMDEDGERFGEEGVVLYGKLYSIDVLDGAGLEDLLLDATGGDTLDNSSGKYTVYRCPPKENTDA</sequence>
<dbReference type="Gene3D" id="3.90.1530.10">
    <property type="entry name" value="Conserved hypothetical protein from pyrococcus furiosus pfu- 392566-001, ParB domain"/>
    <property type="match status" value="1"/>
</dbReference>
<dbReference type="SUPFAM" id="SSF110849">
    <property type="entry name" value="ParB/Sulfiredoxin"/>
    <property type="match status" value="1"/>
</dbReference>
<evidence type="ECO:0000259" key="2">
    <source>
        <dbReference type="SMART" id="SM00470"/>
    </source>
</evidence>
<proteinExistence type="predicted"/>
<organism evidence="3 4">
    <name type="scientific">Agathobaculum faecis</name>
    <dbReference type="NCBI Taxonomy" id="2763013"/>
    <lineage>
        <taxon>Bacteria</taxon>
        <taxon>Bacillati</taxon>
        <taxon>Bacillota</taxon>
        <taxon>Clostridia</taxon>
        <taxon>Eubacteriales</taxon>
        <taxon>Butyricicoccaceae</taxon>
        <taxon>Agathobaculum</taxon>
    </lineage>
</organism>
<dbReference type="Proteomes" id="UP000606499">
    <property type="component" value="Unassembled WGS sequence"/>
</dbReference>
<comment type="caution">
    <text evidence="3">The sequence shown here is derived from an EMBL/GenBank/DDBJ whole genome shotgun (WGS) entry which is preliminary data.</text>
</comment>
<feature type="compositionally biased region" description="Low complexity" evidence="1">
    <location>
        <begin position="259"/>
        <end position="270"/>
    </location>
</feature>
<accession>A0A923LYH0</accession>
<dbReference type="Gene3D" id="1.10.10.2830">
    <property type="match status" value="1"/>
</dbReference>
<dbReference type="PANTHER" id="PTHR33375:SF1">
    <property type="entry name" value="CHROMOSOME-PARTITIONING PROTEIN PARB-RELATED"/>
    <property type="match status" value="1"/>
</dbReference>
<protein>
    <submittedName>
        <fullName evidence="3">ParB N-terminal domain-containing protein</fullName>
    </submittedName>
</protein>
<feature type="region of interest" description="Disordered" evidence="1">
    <location>
        <begin position="227"/>
        <end position="297"/>
    </location>
</feature>
<feature type="domain" description="ParB-like N-terminal" evidence="2">
    <location>
        <begin position="25"/>
        <end position="119"/>
    </location>
</feature>
<reference evidence="3" key="1">
    <citation type="submission" date="2020-08" db="EMBL/GenBank/DDBJ databases">
        <title>Genome public.</title>
        <authorList>
            <person name="Liu C."/>
            <person name="Sun Q."/>
        </authorList>
    </citation>
    <scope>NUCLEOTIDE SEQUENCE</scope>
    <source>
        <strain evidence="3">NSJ-28</strain>
    </source>
</reference>
<evidence type="ECO:0000313" key="4">
    <source>
        <dbReference type="Proteomes" id="UP000606499"/>
    </source>
</evidence>
<gene>
    <name evidence="3" type="ORF">H8S45_12355</name>
</gene>
<keyword evidence="4" id="KW-1185">Reference proteome</keyword>
<dbReference type="GO" id="GO:0005694">
    <property type="term" value="C:chromosome"/>
    <property type="evidence" value="ECO:0007669"/>
    <property type="project" value="TreeGrafter"/>
</dbReference>
<feature type="compositionally biased region" description="Low complexity" evidence="1">
    <location>
        <begin position="239"/>
        <end position="250"/>
    </location>
</feature>